<comment type="function">
    <text evidence="2">Membrane-anchoring subunit of succinate dehydrogenase (SDH).</text>
</comment>
<evidence type="ECO:0000256" key="1">
    <source>
        <dbReference type="ARBA" id="ARBA00001971"/>
    </source>
</evidence>
<dbReference type="SUPFAM" id="SSF81343">
    <property type="entry name" value="Fumarate reductase respiratory complex transmembrane subunits"/>
    <property type="match status" value="1"/>
</dbReference>
<keyword evidence="8" id="KW-0816">Tricarboxylic acid cycle</keyword>
<keyword evidence="13 16" id="KW-1133">Transmembrane helix</keyword>
<name>A0A286GL68_9PROT</name>
<feature type="transmembrane region" description="Helical" evidence="16">
    <location>
        <begin position="20"/>
        <end position="45"/>
    </location>
</feature>
<dbReference type="Pfam" id="PF01127">
    <property type="entry name" value="Sdh_cyt"/>
    <property type="match status" value="1"/>
</dbReference>
<comment type="subunit">
    <text evidence="5">Part of an enzyme complex containing four subunits: a flavoprotein, an iron-sulfur protein, plus two membrane-anchoring proteins, SdhC and SdhD.</text>
</comment>
<dbReference type="Gene3D" id="1.20.1300.10">
    <property type="entry name" value="Fumarate reductase/succinate dehydrogenase, transmembrane subunit"/>
    <property type="match status" value="1"/>
</dbReference>
<comment type="cofactor">
    <cofactor evidence="1">
        <name>heme</name>
        <dbReference type="ChEBI" id="CHEBI:30413"/>
    </cofactor>
</comment>
<proteinExistence type="predicted"/>
<accession>A0A286GL68</accession>
<feature type="transmembrane region" description="Helical" evidence="16">
    <location>
        <begin position="99"/>
        <end position="119"/>
    </location>
</feature>
<keyword evidence="15 16" id="KW-0472">Membrane</keyword>
<dbReference type="GO" id="GO:0046872">
    <property type="term" value="F:metal ion binding"/>
    <property type="evidence" value="ECO:0007669"/>
    <property type="project" value="UniProtKB-KW"/>
</dbReference>
<evidence type="ECO:0000256" key="6">
    <source>
        <dbReference type="ARBA" id="ARBA00019425"/>
    </source>
</evidence>
<evidence type="ECO:0000256" key="5">
    <source>
        <dbReference type="ARBA" id="ARBA00011558"/>
    </source>
</evidence>
<dbReference type="NCBIfam" id="TIGR02968">
    <property type="entry name" value="succ_dehyd_anc"/>
    <property type="match status" value="1"/>
</dbReference>
<evidence type="ECO:0000256" key="3">
    <source>
        <dbReference type="ARBA" id="ARBA00004141"/>
    </source>
</evidence>
<keyword evidence="10 16" id="KW-0812">Transmembrane</keyword>
<dbReference type="GO" id="GO:0020037">
    <property type="term" value="F:heme binding"/>
    <property type="evidence" value="ECO:0007669"/>
    <property type="project" value="InterPro"/>
</dbReference>
<keyword evidence="9" id="KW-0349">Heme</keyword>
<evidence type="ECO:0000256" key="4">
    <source>
        <dbReference type="ARBA" id="ARBA00005163"/>
    </source>
</evidence>
<evidence type="ECO:0000256" key="15">
    <source>
        <dbReference type="ARBA" id="ARBA00023136"/>
    </source>
</evidence>
<evidence type="ECO:0000256" key="11">
    <source>
        <dbReference type="ARBA" id="ARBA00022723"/>
    </source>
</evidence>
<keyword evidence="11" id="KW-0479">Metal-binding</keyword>
<keyword evidence="7" id="KW-0813">Transport</keyword>
<keyword evidence="14" id="KW-0408">Iron</keyword>
<evidence type="ECO:0000256" key="12">
    <source>
        <dbReference type="ARBA" id="ARBA00022982"/>
    </source>
</evidence>
<evidence type="ECO:0000256" key="16">
    <source>
        <dbReference type="SAM" id="Phobius"/>
    </source>
</evidence>
<dbReference type="GO" id="GO:0016020">
    <property type="term" value="C:membrane"/>
    <property type="evidence" value="ECO:0007669"/>
    <property type="project" value="UniProtKB-SubCell"/>
</dbReference>
<sequence length="125" mass="13019">MSLRSPLGRVRGLGSAKEGVGHWLAQRITAIGLVLLGFWFVAAVISNVGADYATFTAWLGRPGNATLMILTLVAAFWHAALGLQVVIEDYMHGIARAASLIAVKIACFALGAFGVLSVLKVAVGG</sequence>
<evidence type="ECO:0000256" key="2">
    <source>
        <dbReference type="ARBA" id="ARBA00004050"/>
    </source>
</evidence>
<evidence type="ECO:0000256" key="10">
    <source>
        <dbReference type="ARBA" id="ARBA00022692"/>
    </source>
</evidence>
<comment type="subcellular location">
    <subcellularLocation>
        <location evidence="3">Membrane</location>
        <topology evidence="3">Multi-pass membrane protein</topology>
    </subcellularLocation>
</comment>
<evidence type="ECO:0000256" key="13">
    <source>
        <dbReference type="ARBA" id="ARBA00022989"/>
    </source>
</evidence>
<dbReference type="UniPathway" id="UPA00223"/>
<keyword evidence="12" id="KW-0249">Electron transport</keyword>
<comment type="pathway">
    <text evidence="4">Carbohydrate metabolism; tricarboxylic acid cycle.</text>
</comment>
<dbReference type="GO" id="GO:0006099">
    <property type="term" value="P:tricarboxylic acid cycle"/>
    <property type="evidence" value="ECO:0007669"/>
    <property type="project" value="UniProtKB-UniPathway"/>
</dbReference>
<evidence type="ECO:0000256" key="8">
    <source>
        <dbReference type="ARBA" id="ARBA00022532"/>
    </source>
</evidence>
<gene>
    <name evidence="17" type="ORF">SAMN05421508_10570</name>
</gene>
<evidence type="ECO:0000313" key="17">
    <source>
        <dbReference type="EMBL" id="SOD95936.1"/>
    </source>
</evidence>
<protein>
    <recommendedName>
        <fullName evidence="6">Succinate dehydrogenase hydrophobic membrane anchor subunit</fullName>
    </recommendedName>
</protein>
<dbReference type="CDD" id="cd03495">
    <property type="entry name" value="SQR_TypeC_SdhD_like"/>
    <property type="match status" value="1"/>
</dbReference>
<dbReference type="InterPro" id="IPR034804">
    <property type="entry name" value="SQR/QFR_C/D"/>
</dbReference>
<keyword evidence="18" id="KW-1185">Reference proteome</keyword>
<dbReference type="InterPro" id="IPR000701">
    <property type="entry name" value="SuccDH_FuR_B_TM-su"/>
</dbReference>
<dbReference type="EMBL" id="OCNJ01000005">
    <property type="protein sequence ID" value="SOD95936.1"/>
    <property type="molecule type" value="Genomic_DNA"/>
</dbReference>
<dbReference type="OrthoDB" id="9809280at2"/>
<evidence type="ECO:0000313" key="18">
    <source>
        <dbReference type="Proteomes" id="UP000219621"/>
    </source>
</evidence>
<dbReference type="InterPro" id="IPR014312">
    <property type="entry name" value="Succ_DH_anchor"/>
</dbReference>
<feature type="transmembrane region" description="Helical" evidence="16">
    <location>
        <begin position="65"/>
        <end position="87"/>
    </location>
</feature>
<evidence type="ECO:0000256" key="7">
    <source>
        <dbReference type="ARBA" id="ARBA00022448"/>
    </source>
</evidence>
<reference evidence="17 18" key="1">
    <citation type="submission" date="2017-09" db="EMBL/GenBank/DDBJ databases">
        <authorList>
            <person name="Ehlers B."/>
            <person name="Leendertz F.H."/>
        </authorList>
    </citation>
    <scope>NUCLEOTIDE SEQUENCE [LARGE SCALE GENOMIC DNA]</scope>
    <source>
        <strain evidence="17 18">USBA 140</strain>
    </source>
</reference>
<dbReference type="Proteomes" id="UP000219621">
    <property type="component" value="Unassembled WGS sequence"/>
</dbReference>
<evidence type="ECO:0000256" key="9">
    <source>
        <dbReference type="ARBA" id="ARBA00022617"/>
    </source>
</evidence>
<dbReference type="RefSeq" id="WP_097279452.1">
    <property type="nucleotide sequence ID" value="NZ_OCNJ01000005.1"/>
</dbReference>
<evidence type="ECO:0000256" key="14">
    <source>
        <dbReference type="ARBA" id="ARBA00023004"/>
    </source>
</evidence>
<dbReference type="AlphaFoldDB" id="A0A286GL68"/>
<organism evidence="17 18">
    <name type="scientific">Caenispirillum bisanense</name>
    <dbReference type="NCBI Taxonomy" id="414052"/>
    <lineage>
        <taxon>Bacteria</taxon>
        <taxon>Pseudomonadati</taxon>
        <taxon>Pseudomonadota</taxon>
        <taxon>Alphaproteobacteria</taxon>
        <taxon>Rhodospirillales</taxon>
        <taxon>Novispirillaceae</taxon>
        <taxon>Caenispirillum</taxon>
    </lineage>
</organism>